<dbReference type="GO" id="GO:0004475">
    <property type="term" value="F:mannose-1-phosphate guanylyltransferase (GTP) activity"/>
    <property type="evidence" value="ECO:0007669"/>
    <property type="project" value="UniProtKB-EC"/>
</dbReference>
<dbReference type="Gene3D" id="2.60.120.10">
    <property type="entry name" value="Jelly Rolls"/>
    <property type="match status" value="1"/>
</dbReference>
<dbReference type="PANTHER" id="PTHR46390">
    <property type="entry name" value="MANNOSE-1-PHOSPHATE GUANYLYLTRANSFERASE"/>
    <property type="match status" value="1"/>
</dbReference>
<dbReference type="Gene3D" id="3.90.550.10">
    <property type="entry name" value="Spore Coat Polysaccharide Biosynthesis Protein SpsA, Chain A"/>
    <property type="match status" value="1"/>
</dbReference>
<dbReference type="OrthoDB" id="9806359at2"/>
<keyword evidence="5" id="KW-0342">GTP-binding</keyword>
<dbReference type="AlphaFoldDB" id="A0A429XVY4"/>
<dbReference type="SUPFAM" id="SSF51182">
    <property type="entry name" value="RmlC-like cupins"/>
    <property type="match status" value="1"/>
</dbReference>
<dbReference type="NCBIfam" id="TIGR01479">
    <property type="entry name" value="GMP_PMI"/>
    <property type="match status" value="1"/>
</dbReference>
<gene>
    <name evidence="10" type="ORF">EIC27_00175</name>
</gene>
<organism evidence="10 11">
    <name type="scientific">Candidatus Aquarickettsia rohweri</name>
    <dbReference type="NCBI Taxonomy" id="2602574"/>
    <lineage>
        <taxon>Bacteria</taxon>
        <taxon>Pseudomonadati</taxon>
        <taxon>Pseudomonadota</taxon>
        <taxon>Alphaproteobacteria</taxon>
        <taxon>Rickettsiales</taxon>
        <taxon>Candidatus Midichloriaceae</taxon>
        <taxon>Candidatus Aquarickettsia</taxon>
    </lineage>
</organism>
<keyword evidence="3 10" id="KW-0548">Nucleotidyltransferase</keyword>
<dbReference type="InterPro" id="IPR029044">
    <property type="entry name" value="Nucleotide-diphossugar_trans"/>
</dbReference>
<dbReference type="PANTHER" id="PTHR46390:SF1">
    <property type="entry name" value="MANNOSE-1-PHOSPHATE GUANYLYLTRANSFERASE"/>
    <property type="match status" value="1"/>
</dbReference>
<dbReference type="RefSeq" id="WP_126044150.1">
    <property type="nucleotide sequence ID" value="NZ_RXFM01000002.1"/>
</dbReference>
<protein>
    <recommendedName>
        <fullName evidence="2">mannose-1-phosphate guanylyltransferase</fullName>
        <ecNumber evidence="2">2.7.7.13</ecNumber>
    </recommendedName>
</protein>
<comment type="catalytic activity">
    <reaction evidence="6">
        <text>alpha-D-mannose 1-phosphate + GTP + H(+) = GDP-alpha-D-mannose + diphosphate</text>
        <dbReference type="Rhea" id="RHEA:15229"/>
        <dbReference type="ChEBI" id="CHEBI:15378"/>
        <dbReference type="ChEBI" id="CHEBI:33019"/>
        <dbReference type="ChEBI" id="CHEBI:37565"/>
        <dbReference type="ChEBI" id="CHEBI:57527"/>
        <dbReference type="ChEBI" id="CHEBI:58409"/>
        <dbReference type="EC" id="2.7.7.13"/>
    </reaction>
</comment>
<reference evidence="11" key="1">
    <citation type="submission" date="2018-11" db="EMBL/GenBank/DDBJ databases">
        <title>Phylogenetic, genomic, and biogeographic characterization of a novel and ubiquitous marine invertebrate-associated Rickettsiales parasite, Candidatus Marinoinvertebrata rohwerii, gen. nov., sp. nov.</title>
        <authorList>
            <person name="Klinges J.G."/>
            <person name="Rosales S.M."/>
            <person name="Mcminds R."/>
            <person name="Shaver E.C."/>
            <person name="Shantz A."/>
            <person name="Peters E.C."/>
            <person name="Burkepile D.E."/>
            <person name="Silliman B.R."/>
            <person name="Vega Thurber R.L."/>
        </authorList>
    </citation>
    <scope>NUCLEOTIDE SEQUENCE [LARGE SCALE GENOMIC DNA]</scope>
    <source>
        <strain evidence="11">a_cerv_44</strain>
    </source>
</reference>
<evidence type="ECO:0000256" key="1">
    <source>
        <dbReference type="ARBA" id="ARBA00006115"/>
    </source>
</evidence>
<dbReference type="InterPro" id="IPR051161">
    <property type="entry name" value="Mannose-6P_isomerase_type2"/>
</dbReference>
<dbReference type="GO" id="GO:0000271">
    <property type="term" value="P:polysaccharide biosynthetic process"/>
    <property type="evidence" value="ECO:0007669"/>
    <property type="project" value="InterPro"/>
</dbReference>
<dbReference type="SUPFAM" id="SSF53448">
    <property type="entry name" value="Nucleotide-diphospho-sugar transferases"/>
    <property type="match status" value="1"/>
</dbReference>
<comment type="similarity">
    <text evidence="1 7">Belongs to the mannose-6-phosphate isomerase type 2 family.</text>
</comment>
<dbReference type="InterPro" id="IPR001538">
    <property type="entry name" value="Man6P_isomerase-2_C"/>
</dbReference>
<proteinExistence type="inferred from homology"/>
<keyword evidence="4" id="KW-0547">Nucleotide-binding</keyword>
<keyword evidence="10" id="KW-0808">Transferase</keyword>
<dbReference type="GO" id="GO:0005525">
    <property type="term" value="F:GTP binding"/>
    <property type="evidence" value="ECO:0007669"/>
    <property type="project" value="UniProtKB-KW"/>
</dbReference>
<dbReference type="GO" id="GO:0009298">
    <property type="term" value="P:GDP-mannose biosynthetic process"/>
    <property type="evidence" value="ECO:0007669"/>
    <property type="project" value="TreeGrafter"/>
</dbReference>
<feature type="domain" description="Nucleotidyl transferase" evidence="8">
    <location>
        <begin position="5"/>
        <end position="281"/>
    </location>
</feature>
<dbReference type="Pfam" id="PF01050">
    <property type="entry name" value="MannoseP_isomer"/>
    <property type="match status" value="1"/>
</dbReference>
<keyword evidence="10" id="KW-0413">Isomerase</keyword>
<evidence type="ECO:0000256" key="2">
    <source>
        <dbReference type="ARBA" id="ARBA00012387"/>
    </source>
</evidence>
<dbReference type="Pfam" id="PF00483">
    <property type="entry name" value="NTP_transferase"/>
    <property type="match status" value="1"/>
</dbReference>
<dbReference type="GO" id="GO:0016853">
    <property type="term" value="F:isomerase activity"/>
    <property type="evidence" value="ECO:0007669"/>
    <property type="project" value="UniProtKB-KW"/>
</dbReference>
<evidence type="ECO:0000313" key="11">
    <source>
        <dbReference type="Proteomes" id="UP000279470"/>
    </source>
</evidence>
<dbReference type="EMBL" id="RXFM01000002">
    <property type="protein sequence ID" value="RST72445.1"/>
    <property type="molecule type" value="Genomic_DNA"/>
</dbReference>
<dbReference type="InterPro" id="IPR005835">
    <property type="entry name" value="NTP_transferase_dom"/>
</dbReference>
<evidence type="ECO:0000259" key="8">
    <source>
        <dbReference type="Pfam" id="PF00483"/>
    </source>
</evidence>
<evidence type="ECO:0000256" key="3">
    <source>
        <dbReference type="ARBA" id="ARBA00022695"/>
    </source>
</evidence>
<dbReference type="InterPro" id="IPR006375">
    <property type="entry name" value="Man1P_GuaTrfase/Man6P_Isoase"/>
</dbReference>
<comment type="caution">
    <text evidence="10">The sequence shown here is derived from an EMBL/GenBank/DDBJ whole genome shotgun (WGS) entry which is preliminary data.</text>
</comment>
<sequence length="467" mass="53399">MKITPIILAGGNGSRLWPLSRKNHPKQFLEIKDGINFFQNTVKRVSDNNIFNDPIIICGQSHRWQIEDSLKKININKYHIILEPTSKNTAAPIIAASLFLKEENSKILILPIDHMIKNEDRFINNVVAAVEKGNDFIVTFGIKFNKCNPSFGYLQKGQVIENSNLMKVSKFVEKPENIASEAITSEEYLLNTGILLTSPKTLIDEINLYEIDLLKYVKESLDNAKVNHNVIELEKSNYSNCKSISIDYALLEKSEKLAAFQATFDWADIGSFYSFDNLIHKDANNNSVKGNGIFIDSKNCYINSEKLFTAVISLKDAKIISTKDTVIAFHKNDVAKIRKVYSLLEIEGHNDLIEGNIEYRPWGYYENLVISRGYKIKKIIVNQGGKLSLQSHDFRSEQWTVIKGIATVTIDEKVFQLTKHQSTFIPVKAKHRLENCHDEILEIIEIQIGEKLIESDIHRYEDIYERV</sequence>
<dbReference type="EC" id="2.7.7.13" evidence="2"/>
<evidence type="ECO:0000256" key="6">
    <source>
        <dbReference type="ARBA" id="ARBA00047343"/>
    </source>
</evidence>
<evidence type="ECO:0000256" key="7">
    <source>
        <dbReference type="RuleBase" id="RU004190"/>
    </source>
</evidence>
<evidence type="ECO:0000313" key="10">
    <source>
        <dbReference type="EMBL" id="RST72445.1"/>
    </source>
</evidence>
<dbReference type="InterPro" id="IPR014710">
    <property type="entry name" value="RmlC-like_jellyroll"/>
</dbReference>
<evidence type="ECO:0000259" key="9">
    <source>
        <dbReference type="Pfam" id="PF01050"/>
    </source>
</evidence>
<dbReference type="InterPro" id="IPR011051">
    <property type="entry name" value="RmlC_Cupin_sf"/>
</dbReference>
<keyword evidence="11" id="KW-1185">Reference proteome</keyword>
<feature type="domain" description="Mannose-6-phosphate isomerase type II C-terminal" evidence="9">
    <location>
        <begin position="358"/>
        <end position="462"/>
    </location>
</feature>
<accession>A0A429XVY4</accession>
<dbReference type="CDD" id="cd02213">
    <property type="entry name" value="cupin_PMI_typeII_C"/>
    <property type="match status" value="1"/>
</dbReference>
<name>A0A429XVY4_9RICK</name>
<evidence type="ECO:0000256" key="5">
    <source>
        <dbReference type="ARBA" id="ARBA00023134"/>
    </source>
</evidence>
<evidence type="ECO:0000256" key="4">
    <source>
        <dbReference type="ARBA" id="ARBA00022741"/>
    </source>
</evidence>
<dbReference type="Proteomes" id="UP000279470">
    <property type="component" value="Unassembled WGS sequence"/>
</dbReference>